<dbReference type="OrthoDB" id="9807137at2"/>
<dbReference type="RefSeq" id="WP_068345252.1">
    <property type="nucleotide sequence ID" value="NZ_JFHK01000002.1"/>
</dbReference>
<organism evidence="2 3">
    <name type="scientific">Kosmotoga arenicorallina S304</name>
    <dbReference type="NCBI Taxonomy" id="1453497"/>
    <lineage>
        <taxon>Bacteria</taxon>
        <taxon>Thermotogati</taxon>
        <taxon>Thermotogota</taxon>
        <taxon>Thermotogae</taxon>
        <taxon>Kosmotogales</taxon>
        <taxon>Kosmotogaceae</taxon>
        <taxon>Kosmotoga</taxon>
    </lineage>
</organism>
<dbReference type="Gene3D" id="3.40.50.880">
    <property type="match status" value="1"/>
</dbReference>
<sequence length="229" mass="25965">MLRHLRGVLLIFLTLSISVVSFSLSHPIALLQNDSDYPDGGSFIEKALDKLNADYEVYRTFRGEFPKKGEYSALIISGGNSMAAYFSNSGHAKASVELIKDADVPVLGICMGFQIIGRIYGSALIISEERGWRKLKIVKDDVLLTGIPEEFNAWENHLFTLNRLPKEFELLVINESGSIQMMKHKSKYIYGVQFHPEKGDLDRFNHGYMVLVNFLTLVEYLNRKNMVQP</sequence>
<dbReference type="PANTHER" id="PTHR42695">
    <property type="entry name" value="GLUTAMINE AMIDOTRANSFERASE YLR126C-RELATED"/>
    <property type="match status" value="1"/>
</dbReference>
<dbReference type="SUPFAM" id="SSF52317">
    <property type="entry name" value="Class I glutamine amidotransferase-like"/>
    <property type="match status" value="1"/>
</dbReference>
<protein>
    <recommendedName>
        <fullName evidence="1">Glutamine amidotransferase domain-containing protein</fullName>
    </recommendedName>
</protein>
<dbReference type="InterPro" id="IPR029062">
    <property type="entry name" value="Class_I_gatase-like"/>
</dbReference>
<proteinExistence type="predicted"/>
<evidence type="ECO:0000313" key="2">
    <source>
        <dbReference type="EMBL" id="OAA31709.1"/>
    </source>
</evidence>
<accession>A0A182C8A3</accession>
<dbReference type="GO" id="GO:0005829">
    <property type="term" value="C:cytosol"/>
    <property type="evidence" value="ECO:0007669"/>
    <property type="project" value="TreeGrafter"/>
</dbReference>
<dbReference type="InterPro" id="IPR044992">
    <property type="entry name" value="ChyE-like"/>
</dbReference>
<dbReference type="AlphaFoldDB" id="A0A182C8A3"/>
<dbReference type="PANTHER" id="PTHR42695:SF5">
    <property type="entry name" value="GLUTAMINE AMIDOTRANSFERASE YLR126C-RELATED"/>
    <property type="match status" value="1"/>
</dbReference>
<keyword evidence="3" id="KW-1185">Reference proteome</keyword>
<dbReference type="Proteomes" id="UP000077339">
    <property type="component" value="Unassembled WGS sequence"/>
</dbReference>
<dbReference type="EMBL" id="JFHK01000002">
    <property type="protein sequence ID" value="OAA31709.1"/>
    <property type="molecule type" value="Genomic_DNA"/>
</dbReference>
<dbReference type="PROSITE" id="PS51273">
    <property type="entry name" value="GATASE_TYPE_1"/>
    <property type="match status" value="1"/>
</dbReference>
<dbReference type="Pfam" id="PF00117">
    <property type="entry name" value="GATase"/>
    <property type="match status" value="1"/>
</dbReference>
<dbReference type="PATRIC" id="fig|1453497.3.peg.491"/>
<name>A0A182C8A3_9BACT</name>
<evidence type="ECO:0000313" key="3">
    <source>
        <dbReference type="Proteomes" id="UP000077339"/>
    </source>
</evidence>
<gene>
    <name evidence="2" type="ORF">AT15_02470</name>
</gene>
<evidence type="ECO:0000259" key="1">
    <source>
        <dbReference type="Pfam" id="PF00117"/>
    </source>
</evidence>
<reference evidence="2 3" key="1">
    <citation type="submission" date="2014-02" db="EMBL/GenBank/DDBJ databases">
        <title>Kosmotoga genome sequencing.</title>
        <authorList>
            <person name="Pollo S.M."/>
            <person name="Charchuk R."/>
            <person name="Nesbo C.L."/>
        </authorList>
    </citation>
    <scope>NUCLEOTIDE SEQUENCE [LARGE SCALE GENOMIC DNA]</scope>
    <source>
        <strain evidence="2 3">S304</strain>
    </source>
</reference>
<dbReference type="STRING" id="1453497.AT15_02470"/>
<comment type="caution">
    <text evidence="2">The sequence shown here is derived from an EMBL/GenBank/DDBJ whole genome shotgun (WGS) entry which is preliminary data.</text>
</comment>
<dbReference type="InterPro" id="IPR017926">
    <property type="entry name" value="GATASE"/>
</dbReference>
<feature type="domain" description="Glutamine amidotransferase" evidence="1">
    <location>
        <begin position="44"/>
        <end position="198"/>
    </location>
</feature>